<dbReference type="GO" id="GO:0016791">
    <property type="term" value="F:phosphatase activity"/>
    <property type="evidence" value="ECO:0007669"/>
    <property type="project" value="TreeGrafter"/>
</dbReference>
<comment type="caution">
    <text evidence="2">The sequence shown here is derived from an EMBL/GenBank/DDBJ whole genome shotgun (WGS) entry which is preliminary data.</text>
</comment>
<dbReference type="InterPro" id="IPR029033">
    <property type="entry name" value="His_PPase_superfam"/>
</dbReference>
<dbReference type="AlphaFoldDB" id="A0A8H3U189"/>
<dbReference type="EMBL" id="WNWQ01001659">
    <property type="protein sequence ID" value="KAE9961355.1"/>
    <property type="molecule type" value="Genomic_DNA"/>
</dbReference>
<dbReference type="SMART" id="SM00855">
    <property type="entry name" value="PGAM"/>
    <property type="match status" value="1"/>
</dbReference>
<reference evidence="2 3" key="1">
    <citation type="submission" date="2019-11" db="EMBL/GenBank/DDBJ databases">
        <title>Venturia inaequalis Genome Resource.</title>
        <authorList>
            <person name="Lichtner F.J."/>
        </authorList>
    </citation>
    <scope>NUCLEOTIDE SEQUENCE [LARGE SCALE GENOMIC DNA]</scope>
    <source>
        <strain evidence="2">Bline_iso_100314</strain>
    </source>
</reference>
<sequence length="303" mass="34172">MDTLSGSPPSLPAPPPSRKVARRDPMFSRKKKTIHLIRHCQSTFNVPPHDANKLDPDLTATGVRQAKSLGQSFPHLTPDSLIVASPLRRTLNTALHAFKHHLPATNSQILALPELQELSRWPCDTGSSLPTLLTEFRDHPVDFEKVTFDWDSKDGYFSPSERRTLQRMRNTRQWLYEREAQNIVCVGHAHCLQLLVGEASYDKIRAGLCTPEWKNGEWRSYHIEVGPNREKELVETRESLRRRGKHKNIALAEGDGNSIARPVTAPAAAESISANEENSPKSHRRRGSGWFKPGKLVRAFTAF</sequence>
<dbReference type="GO" id="GO:0005737">
    <property type="term" value="C:cytoplasm"/>
    <property type="evidence" value="ECO:0007669"/>
    <property type="project" value="TreeGrafter"/>
</dbReference>
<evidence type="ECO:0000256" key="1">
    <source>
        <dbReference type="SAM" id="MobiDB-lite"/>
    </source>
</evidence>
<dbReference type="CDD" id="cd07067">
    <property type="entry name" value="HP_PGM_like"/>
    <property type="match status" value="1"/>
</dbReference>
<dbReference type="PANTHER" id="PTHR48100:SF54">
    <property type="entry name" value="PHOSPHATASE SPAC5H10.03-RELATED"/>
    <property type="match status" value="1"/>
</dbReference>
<dbReference type="InterPro" id="IPR050275">
    <property type="entry name" value="PGM_Phosphatase"/>
</dbReference>
<name>A0A8H3U189_VENIN</name>
<evidence type="ECO:0008006" key="4">
    <source>
        <dbReference type="Google" id="ProtNLM"/>
    </source>
</evidence>
<dbReference type="Gene3D" id="3.40.50.1240">
    <property type="entry name" value="Phosphoglycerate mutase-like"/>
    <property type="match status" value="1"/>
</dbReference>
<feature type="region of interest" description="Disordered" evidence="1">
    <location>
        <begin position="265"/>
        <end position="290"/>
    </location>
</feature>
<feature type="compositionally biased region" description="Low complexity" evidence="1">
    <location>
        <begin position="265"/>
        <end position="277"/>
    </location>
</feature>
<dbReference type="PANTHER" id="PTHR48100">
    <property type="entry name" value="BROAD-SPECIFICITY PHOSPHATASE YOR283W-RELATED"/>
    <property type="match status" value="1"/>
</dbReference>
<evidence type="ECO:0000313" key="2">
    <source>
        <dbReference type="EMBL" id="KAE9961355.1"/>
    </source>
</evidence>
<gene>
    <name evidence="2" type="ORF">BLS_002359</name>
</gene>
<protein>
    <recommendedName>
        <fullName evidence="4">Phosphoglycerate mutase-like protein</fullName>
    </recommendedName>
</protein>
<dbReference type="InterPro" id="IPR013078">
    <property type="entry name" value="His_Pase_superF_clade-1"/>
</dbReference>
<accession>A0A8H3U189</accession>
<dbReference type="SUPFAM" id="SSF53254">
    <property type="entry name" value="Phosphoglycerate mutase-like"/>
    <property type="match status" value="1"/>
</dbReference>
<dbReference type="Pfam" id="PF00300">
    <property type="entry name" value="His_Phos_1"/>
    <property type="match status" value="1"/>
</dbReference>
<proteinExistence type="predicted"/>
<feature type="region of interest" description="Disordered" evidence="1">
    <location>
        <begin position="1"/>
        <end position="25"/>
    </location>
</feature>
<evidence type="ECO:0000313" key="3">
    <source>
        <dbReference type="Proteomes" id="UP000433883"/>
    </source>
</evidence>
<dbReference type="Proteomes" id="UP000433883">
    <property type="component" value="Unassembled WGS sequence"/>
</dbReference>
<organism evidence="2 3">
    <name type="scientific">Venturia inaequalis</name>
    <name type="common">Apple scab fungus</name>
    <dbReference type="NCBI Taxonomy" id="5025"/>
    <lineage>
        <taxon>Eukaryota</taxon>
        <taxon>Fungi</taxon>
        <taxon>Dikarya</taxon>
        <taxon>Ascomycota</taxon>
        <taxon>Pezizomycotina</taxon>
        <taxon>Dothideomycetes</taxon>
        <taxon>Pleosporomycetidae</taxon>
        <taxon>Venturiales</taxon>
        <taxon>Venturiaceae</taxon>
        <taxon>Venturia</taxon>
    </lineage>
</organism>